<accession>A0AAV6URF3</accession>
<proteinExistence type="predicted"/>
<feature type="region of interest" description="Disordered" evidence="1">
    <location>
        <begin position="166"/>
        <end position="186"/>
    </location>
</feature>
<keyword evidence="3" id="KW-1185">Reference proteome</keyword>
<dbReference type="Proteomes" id="UP000827092">
    <property type="component" value="Unassembled WGS sequence"/>
</dbReference>
<sequence length="191" mass="21130">MAVESFPVITGMARPDKWIHPSSLEDVMTVFPDGGKGNCITWGGCNWFFHGNVKTAINNRSDSVQSDIINLSQHPSKGVEHSSIEIFMGALADPLTPLAPSLISHLHNFFSHHSIKDGRKEEKLFILDSTKNVLLTKSKSKDKTTNDLTIHALSPSPSLVTYTISSHTTRSKTAEKKKNDPSLTQPRMCYL</sequence>
<evidence type="ECO:0000313" key="2">
    <source>
        <dbReference type="EMBL" id="KAG8186779.1"/>
    </source>
</evidence>
<dbReference type="EMBL" id="JAFNEN010000289">
    <property type="protein sequence ID" value="KAG8186779.1"/>
    <property type="molecule type" value="Genomic_DNA"/>
</dbReference>
<reference evidence="2 3" key="1">
    <citation type="journal article" date="2022" name="Nat. Ecol. Evol.">
        <title>A masculinizing supergene underlies an exaggerated male reproductive morph in a spider.</title>
        <authorList>
            <person name="Hendrickx F."/>
            <person name="De Corte Z."/>
            <person name="Sonet G."/>
            <person name="Van Belleghem S.M."/>
            <person name="Kostlbacher S."/>
            <person name="Vangestel C."/>
        </authorList>
    </citation>
    <scope>NUCLEOTIDE SEQUENCE [LARGE SCALE GENOMIC DNA]</scope>
    <source>
        <strain evidence="2">W744_W776</strain>
    </source>
</reference>
<protein>
    <submittedName>
        <fullName evidence="2">Uncharacterized protein</fullName>
    </submittedName>
</protein>
<evidence type="ECO:0000256" key="1">
    <source>
        <dbReference type="SAM" id="MobiDB-lite"/>
    </source>
</evidence>
<dbReference type="AlphaFoldDB" id="A0AAV6URF3"/>
<gene>
    <name evidence="2" type="ORF">JTE90_010673</name>
</gene>
<organism evidence="2 3">
    <name type="scientific">Oedothorax gibbosus</name>
    <dbReference type="NCBI Taxonomy" id="931172"/>
    <lineage>
        <taxon>Eukaryota</taxon>
        <taxon>Metazoa</taxon>
        <taxon>Ecdysozoa</taxon>
        <taxon>Arthropoda</taxon>
        <taxon>Chelicerata</taxon>
        <taxon>Arachnida</taxon>
        <taxon>Araneae</taxon>
        <taxon>Araneomorphae</taxon>
        <taxon>Entelegynae</taxon>
        <taxon>Araneoidea</taxon>
        <taxon>Linyphiidae</taxon>
        <taxon>Erigoninae</taxon>
        <taxon>Oedothorax</taxon>
    </lineage>
</organism>
<name>A0AAV6URF3_9ARAC</name>
<comment type="caution">
    <text evidence="2">The sequence shown here is derived from an EMBL/GenBank/DDBJ whole genome shotgun (WGS) entry which is preliminary data.</text>
</comment>
<evidence type="ECO:0000313" key="3">
    <source>
        <dbReference type="Proteomes" id="UP000827092"/>
    </source>
</evidence>